<comment type="similarity">
    <text evidence="2">Belongs to the COX16 family.</text>
</comment>
<evidence type="ECO:0000256" key="7">
    <source>
        <dbReference type="ARBA" id="ARBA00023128"/>
    </source>
</evidence>
<evidence type="ECO:0000256" key="1">
    <source>
        <dbReference type="ARBA" id="ARBA00004434"/>
    </source>
</evidence>
<evidence type="ECO:0000256" key="3">
    <source>
        <dbReference type="ARBA" id="ARBA00021814"/>
    </source>
</evidence>
<comment type="caution">
    <text evidence="9">The sequence shown here is derived from an EMBL/GenBank/DDBJ whole genome shotgun (WGS) entry which is preliminary data.</text>
</comment>
<evidence type="ECO:0000256" key="2">
    <source>
        <dbReference type="ARBA" id="ARBA00008370"/>
    </source>
</evidence>
<keyword evidence="7" id="KW-0496">Mitochondrion</keyword>
<keyword evidence="10" id="KW-1185">Reference proteome</keyword>
<evidence type="ECO:0000313" key="10">
    <source>
        <dbReference type="Proteomes" id="UP001458880"/>
    </source>
</evidence>
<accession>A0AAW1JXG1</accession>
<evidence type="ECO:0000256" key="8">
    <source>
        <dbReference type="ARBA" id="ARBA00023136"/>
    </source>
</evidence>
<name>A0AAW1JXG1_POPJA</name>
<dbReference type="InterPro" id="IPR020164">
    <property type="entry name" value="Cyt_c_Oxase_assmbl_COX16"/>
</dbReference>
<dbReference type="PANTHER" id="PTHR17130">
    <property type="entry name" value="MITOCHONDRIAL OUTER MEMBRANE PROTEIN 25"/>
    <property type="match status" value="1"/>
</dbReference>
<evidence type="ECO:0000313" key="9">
    <source>
        <dbReference type="EMBL" id="KAK9709263.1"/>
    </source>
</evidence>
<dbReference type="AlphaFoldDB" id="A0AAW1JXG1"/>
<keyword evidence="8" id="KW-0472">Membrane</keyword>
<dbReference type="GO" id="GO:0033617">
    <property type="term" value="P:mitochondrial respiratory chain complex IV assembly"/>
    <property type="evidence" value="ECO:0007669"/>
    <property type="project" value="TreeGrafter"/>
</dbReference>
<evidence type="ECO:0000256" key="4">
    <source>
        <dbReference type="ARBA" id="ARBA00022692"/>
    </source>
</evidence>
<proteinExistence type="inferred from homology"/>
<dbReference type="PANTHER" id="PTHR17130:SF14">
    <property type="entry name" value="CYTOCHROME C OXIDASE ASSEMBLY PROTEIN COX16 HOMOLOG, MITOCHONDRIAL"/>
    <property type="match status" value="1"/>
</dbReference>
<keyword evidence="5" id="KW-0999">Mitochondrion inner membrane</keyword>
<reference evidence="9 10" key="1">
    <citation type="journal article" date="2024" name="BMC Genomics">
        <title>De novo assembly and annotation of Popillia japonica's genome with initial clues to its potential as an invasive pest.</title>
        <authorList>
            <person name="Cucini C."/>
            <person name="Boschi S."/>
            <person name="Funari R."/>
            <person name="Cardaioli E."/>
            <person name="Iannotti N."/>
            <person name="Marturano G."/>
            <person name="Paoli F."/>
            <person name="Bruttini M."/>
            <person name="Carapelli A."/>
            <person name="Frati F."/>
            <person name="Nardi F."/>
        </authorList>
    </citation>
    <scope>NUCLEOTIDE SEQUENCE [LARGE SCALE GENOMIC DNA]</scope>
    <source>
        <strain evidence="9">DMR45628</strain>
    </source>
</reference>
<keyword evidence="4" id="KW-0812">Transmembrane</keyword>
<comment type="subcellular location">
    <subcellularLocation>
        <location evidence="1">Mitochondrion inner membrane</location>
        <topology evidence="1">Single-pass membrane protein</topology>
    </subcellularLocation>
</comment>
<evidence type="ECO:0000256" key="5">
    <source>
        <dbReference type="ARBA" id="ARBA00022792"/>
    </source>
</evidence>
<protein>
    <recommendedName>
        <fullName evidence="3">Cytochrome c oxidase assembly protein COX16 homolog, mitochondrial</fullName>
    </recommendedName>
</protein>
<gene>
    <name evidence="9" type="ORF">QE152_g26724</name>
</gene>
<keyword evidence="6" id="KW-1133">Transmembrane helix</keyword>
<sequence length="102" mass="11891">MTAFSNKVLAILNRKSVKYAVPFLILVVGGSFGLKEFAKLRYQFSQISPVRKEAEKLGIQMKNPSDITLEKEYEKLKQLDIDNWEQIRGPRPWEENFSQNEK</sequence>
<dbReference type="Proteomes" id="UP001458880">
    <property type="component" value="Unassembled WGS sequence"/>
</dbReference>
<dbReference type="GO" id="GO:0005743">
    <property type="term" value="C:mitochondrial inner membrane"/>
    <property type="evidence" value="ECO:0007669"/>
    <property type="project" value="UniProtKB-SubCell"/>
</dbReference>
<evidence type="ECO:0000256" key="6">
    <source>
        <dbReference type="ARBA" id="ARBA00022989"/>
    </source>
</evidence>
<dbReference type="EMBL" id="JASPKY010000313">
    <property type="protein sequence ID" value="KAK9709263.1"/>
    <property type="molecule type" value="Genomic_DNA"/>
</dbReference>
<organism evidence="9 10">
    <name type="scientific">Popillia japonica</name>
    <name type="common">Japanese beetle</name>
    <dbReference type="NCBI Taxonomy" id="7064"/>
    <lineage>
        <taxon>Eukaryota</taxon>
        <taxon>Metazoa</taxon>
        <taxon>Ecdysozoa</taxon>
        <taxon>Arthropoda</taxon>
        <taxon>Hexapoda</taxon>
        <taxon>Insecta</taxon>
        <taxon>Pterygota</taxon>
        <taxon>Neoptera</taxon>
        <taxon>Endopterygota</taxon>
        <taxon>Coleoptera</taxon>
        <taxon>Polyphaga</taxon>
        <taxon>Scarabaeiformia</taxon>
        <taxon>Scarabaeidae</taxon>
        <taxon>Rutelinae</taxon>
        <taxon>Popillia</taxon>
    </lineage>
</organism>
<dbReference type="Pfam" id="PF14138">
    <property type="entry name" value="COX16"/>
    <property type="match status" value="1"/>
</dbReference>